<comment type="caution">
    <text evidence="2">The sequence shown here is derived from an EMBL/GenBank/DDBJ whole genome shotgun (WGS) entry which is preliminary data.</text>
</comment>
<feature type="domain" description="ABM" evidence="1">
    <location>
        <begin position="11"/>
        <end position="98"/>
    </location>
</feature>
<dbReference type="SUPFAM" id="SSF54909">
    <property type="entry name" value="Dimeric alpha+beta barrel"/>
    <property type="match status" value="1"/>
</dbReference>
<dbReference type="InterPro" id="IPR011008">
    <property type="entry name" value="Dimeric_a/b-barrel"/>
</dbReference>
<keyword evidence="3" id="KW-1185">Reference proteome</keyword>
<keyword evidence="2" id="KW-0560">Oxidoreductase</keyword>
<evidence type="ECO:0000313" key="2">
    <source>
        <dbReference type="EMBL" id="MBD8124455.1"/>
    </source>
</evidence>
<accession>A0ABR9AEA8</accession>
<name>A0ABR9AEA8_9PSED</name>
<evidence type="ECO:0000259" key="1">
    <source>
        <dbReference type="PROSITE" id="PS51725"/>
    </source>
</evidence>
<dbReference type="Gene3D" id="3.30.70.100">
    <property type="match status" value="1"/>
</dbReference>
<dbReference type="PANTHER" id="PTHR37811">
    <property type="entry name" value="BLL5343 PROTEIN"/>
    <property type="match status" value="1"/>
</dbReference>
<proteinExistence type="predicted"/>
<dbReference type="PANTHER" id="PTHR37811:SF2">
    <property type="entry name" value="ABM DOMAIN-CONTAINING PROTEIN"/>
    <property type="match status" value="1"/>
</dbReference>
<reference evidence="2 3" key="1">
    <citation type="journal article" date="2020" name="FEMS Microbiol. Ecol.">
        <title>Temporal dynamics of bacterial communities during seed development and maturation.</title>
        <authorList>
            <person name="Chesneau G."/>
            <person name="Torres-Cortes G."/>
            <person name="Briand M."/>
            <person name="Darrasse A."/>
            <person name="Preveaux A."/>
            <person name="Marais C."/>
            <person name="Jacques M.A."/>
            <person name="Shade A."/>
            <person name="Barret M."/>
        </authorList>
    </citation>
    <scope>NUCLEOTIDE SEQUENCE [LARGE SCALE GENOMIC DNA]</scope>
    <source>
        <strain evidence="2 3">CFBP13723</strain>
    </source>
</reference>
<dbReference type="Proteomes" id="UP000625247">
    <property type="component" value="Unassembled WGS sequence"/>
</dbReference>
<dbReference type="PROSITE" id="PS51725">
    <property type="entry name" value="ABM"/>
    <property type="match status" value="1"/>
</dbReference>
<dbReference type="RefSeq" id="WP_191946104.1">
    <property type="nucleotide sequence ID" value="NZ_JACYNP010000018.1"/>
</dbReference>
<gene>
    <name evidence="2" type="ORF">IFT62_24930</name>
</gene>
<dbReference type="InterPro" id="IPR052936">
    <property type="entry name" value="Jasmonate_Hydroxylase-like"/>
</dbReference>
<organism evidence="2 3">
    <name type="scientific">Pseudomonas lutea</name>
    <dbReference type="NCBI Taxonomy" id="243924"/>
    <lineage>
        <taxon>Bacteria</taxon>
        <taxon>Pseudomonadati</taxon>
        <taxon>Pseudomonadota</taxon>
        <taxon>Gammaproteobacteria</taxon>
        <taxon>Pseudomonadales</taxon>
        <taxon>Pseudomonadaceae</taxon>
        <taxon>Pseudomonas</taxon>
    </lineage>
</organism>
<dbReference type="InterPro" id="IPR007138">
    <property type="entry name" value="ABM_dom"/>
</dbReference>
<sequence length="109" mass="12676">MTLADTFGAPYYAVIFTSVRTELEAREYDDAARRMLELVRQQPGFLGVESARGDDGLGITVSYWASEAAILVWKEHPEHRDIRERGRATWYRQCTTRVSRVERGYSFRR</sequence>
<protein>
    <submittedName>
        <fullName evidence="2">Antibiotic biosynthesis monooxygenase</fullName>
    </submittedName>
</protein>
<dbReference type="GO" id="GO:0004497">
    <property type="term" value="F:monooxygenase activity"/>
    <property type="evidence" value="ECO:0007669"/>
    <property type="project" value="UniProtKB-KW"/>
</dbReference>
<evidence type="ECO:0000313" key="3">
    <source>
        <dbReference type="Proteomes" id="UP000625247"/>
    </source>
</evidence>
<keyword evidence="2" id="KW-0503">Monooxygenase</keyword>
<dbReference type="Pfam" id="PF03992">
    <property type="entry name" value="ABM"/>
    <property type="match status" value="1"/>
</dbReference>
<dbReference type="EMBL" id="JACYNP010000018">
    <property type="protein sequence ID" value="MBD8124455.1"/>
    <property type="molecule type" value="Genomic_DNA"/>
</dbReference>